<evidence type="ECO:0000313" key="2">
    <source>
        <dbReference type="EMBL" id="AZK43636.1"/>
    </source>
</evidence>
<proteinExistence type="predicted"/>
<dbReference type="SMART" id="SM01118">
    <property type="entry name" value="CYTH"/>
    <property type="match status" value="1"/>
</dbReference>
<sequence>MKQHLEIEYKTQLTQDEFNHILNSFPFKDPKYQENTYYDTPKGSLFKQHSMCRIRTIGSIHEFTLKVPQEEGVLEYEVILNEKSLMDERIIDFLNEKDIDVNTMEVIAFSNTVRYEYSDIYGVWCLDYTRFLNNSDYELEYELHESNEKAYPHYLDTLQLLGIQYKPSKPKYLRALDSSAE</sequence>
<dbReference type="RefSeq" id="WP_125163854.1">
    <property type="nucleotide sequence ID" value="NZ_CP034234.1"/>
</dbReference>
<dbReference type="AlphaFoldDB" id="A0A3Q8S6N2"/>
<dbReference type="Pfam" id="PF01928">
    <property type="entry name" value="CYTH"/>
    <property type="match status" value="1"/>
</dbReference>
<keyword evidence="3" id="KW-1185">Reference proteome</keyword>
<dbReference type="InterPro" id="IPR009195">
    <property type="entry name" value="Uncharacterised_YjbK"/>
</dbReference>
<dbReference type="SUPFAM" id="SSF55154">
    <property type="entry name" value="CYTH-like phosphatases"/>
    <property type="match status" value="1"/>
</dbReference>
<reference evidence="2 3" key="1">
    <citation type="journal article" date="2020" name="Int. J. Syst. Evol. Microbiol.">
        <title>Description of Erysipelothrix piscisicarius sp. nov., an emergent fish pathogen, and assessment of virulence using a tiger barb (Puntigrus tetrazona) infection model.</title>
        <authorList>
            <person name="Pomaranski E.K."/>
            <person name="Griffin M.J."/>
            <person name="Camus A.C."/>
            <person name="Armwood A.R."/>
            <person name="Shelley J."/>
            <person name="Waldbieser G.C."/>
            <person name="LaFrentz B.R."/>
            <person name="Garcia J.C."/>
            <person name="Yanong R."/>
            <person name="Soto E."/>
        </authorList>
    </citation>
    <scope>NUCLEOTIDE SEQUENCE [LARGE SCALE GENOMIC DNA]</scope>
    <source>
        <strain evidence="2 3">15TAL0474</strain>
    </source>
</reference>
<feature type="domain" description="CYTH" evidence="1">
    <location>
        <begin position="4"/>
        <end position="179"/>
    </location>
</feature>
<accession>A0A3Q8S6N2</accession>
<evidence type="ECO:0000259" key="1">
    <source>
        <dbReference type="PROSITE" id="PS51707"/>
    </source>
</evidence>
<dbReference type="KEGG" id="eri:EEI45_01470"/>
<name>A0A3Q8S6N2_9FIRM</name>
<organism evidence="2 3">
    <name type="scientific">Erysipelothrix piscisicarius</name>
    <dbReference type="NCBI Taxonomy" id="2485784"/>
    <lineage>
        <taxon>Bacteria</taxon>
        <taxon>Bacillati</taxon>
        <taxon>Bacillota</taxon>
        <taxon>Erysipelotrichia</taxon>
        <taxon>Erysipelotrichales</taxon>
        <taxon>Erysipelotrichaceae</taxon>
        <taxon>Erysipelothrix</taxon>
    </lineage>
</organism>
<protein>
    <submittedName>
        <fullName evidence="2">CYTH domain-containing protein</fullName>
    </submittedName>
</protein>
<dbReference type="Proteomes" id="UP000278804">
    <property type="component" value="Chromosome"/>
</dbReference>
<dbReference type="Gene3D" id="2.40.320.10">
    <property type="entry name" value="Hypothetical Protein Pfu-838710-001"/>
    <property type="match status" value="1"/>
</dbReference>
<evidence type="ECO:0000313" key="3">
    <source>
        <dbReference type="Proteomes" id="UP000278804"/>
    </source>
</evidence>
<dbReference type="CDD" id="cd07762">
    <property type="entry name" value="CYTH-like_Pase_1"/>
    <property type="match status" value="1"/>
</dbReference>
<dbReference type="InterPro" id="IPR033469">
    <property type="entry name" value="CYTH-like_dom_sf"/>
</dbReference>
<dbReference type="PROSITE" id="PS51707">
    <property type="entry name" value="CYTH"/>
    <property type="match status" value="1"/>
</dbReference>
<dbReference type="EMBL" id="CP034234">
    <property type="protein sequence ID" value="AZK43636.1"/>
    <property type="molecule type" value="Genomic_DNA"/>
</dbReference>
<gene>
    <name evidence="2" type="ORF">EEI45_01470</name>
</gene>
<dbReference type="InterPro" id="IPR023577">
    <property type="entry name" value="CYTH_domain"/>
</dbReference>